<accession>A0A437QRM6</accession>
<feature type="transmembrane region" description="Helical" evidence="1">
    <location>
        <begin position="253"/>
        <end position="276"/>
    </location>
</feature>
<dbReference type="Proteomes" id="UP000283077">
    <property type="component" value="Unassembled WGS sequence"/>
</dbReference>
<dbReference type="EMBL" id="SACS01000011">
    <property type="protein sequence ID" value="RVU37154.1"/>
    <property type="molecule type" value="Genomic_DNA"/>
</dbReference>
<feature type="transmembrane region" description="Helical" evidence="1">
    <location>
        <begin position="296"/>
        <end position="315"/>
    </location>
</feature>
<name>A0A437QRM6_9GAMM</name>
<feature type="transmembrane region" description="Helical" evidence="1">
    <location>
        <begin position="32"/>
        <end position="51"/>
    </location>
</feature>
<feature type="transmembrane region" description="Helical" evidence="1">
    <location>
        <begin position="96"/>
        <end position="118"/>
    </location>
</feature>
<evidence type="ECO:0000256" key="1">
    <source>
        <dbReference type="SAM" id="Phobius"/>
    </source>
</evidence>
<keyword evidence="1" id="KW-0472">Membrane</keyword>
<sequence>MISLSFLYILVGLILLWTAVLTLLNKEQPRRFASASFWGCYALVFLIGDYLPHEVVGLMVVLLALLAGFGALSSAVPKMLAPEQLQLSLTRIGKKIFLPALLIPFITVFSVLVLGLIGNDSWRLLDPKNLTLVSLGLACVVAFIAACWLTRESPLQGGIEAKRLLEAMGWAVLLPQLLATLGLLFNNAGVGQAVAVLTETYLAVDHKLIAVATYAIAMALFTMIMGNAFAAFPVITAGIGIPVLIMQHGANPAVMAAIGMFCGYCGTLMTPMAANFNMVPAALLELKDQHAVIKAQTPTAVMLLMCNIFLLYFLAF</sequence>
<keyword evidence="3" id="KW-1185">Reference proteome</keyword>
<protein>
    <submittedName>
        <fullName evidence="2">DUF979 domain-containing protein</fullName>
    </submittedName>
</protein>
<dbReference type="OrthoDB" id="1689651at2"/>
<feature type="transmembrane region" description="Helical" evidence="1">
    <location>
        <begin position="208"/>
        <end position="241"/>
    </location>
</feature>
<evidence type="ECO:0000313" key="3">
    <source>
        <dbReference type="Proteomes" id="UP000283077"/>
    </source>
</evidence>
<comment type="caution">
    <text evidence="2">The sequence shown here is derived from an EMBL/GenBank/DDBJ whole genome shotgun (WGS) entry which is preliminary data.</text>
</comment>
<keyword evidence="1" id="KW-0812">Transmembrane</keyword>
<feature type="transmembrane region" description="Helical" evidence="1">
    <location>
        <begin position="130"/>
        <end position="149"/>
    </location>
</feature>
<keyword evidence="1" id="KW-1133">Transmembrane helix</keyword>
<organism evidence="2 3">
    <name type="scientific">Rheinheimera riviphila</name>
    <dbReference type="NCBI Taxonomy" id="1834037"/>
    <lineage>
        <taxon>Bacteria</taxon>
        <taxon>Pseudomonadati</taxon>
        <taxon>Pseudomonadota</taxon>
        <taxon>Gammaproteobacteria</taxon>
        <taxon>Chromatiales</taxon>
        <taxon>Chromatiaceae</taxon>
        <taxon>Rheinheimera</taxon>
    </lineage>
</organism>
<feature type="transmembrane region" description="Helical" evidence="1">
    <location>
        <begin position="57"/>
        <end position="76"/>
    </location>
</feature>
<dbReference type="RefSeq" id="WP_127699170.1">
    <property type="nucleotide sequence ID" value="NZ_SACS01000011.1"/>
</dbReference>
<dbReference type="InterPro" id="IPR009323">
    <property type="entry name" value="DUF979"/>
</dbReference>
<dbReference type="AlphaFoldDB" id="A0A437QRM6"/>
<gene>
    <name evidence="2" type="ORF">EOE67_11190</name>
</gene>
<evidence type="ECO:0000313" key="2">
    <source>
        <dbReference type="EMBL" id="RVU37154.1"/>
    </source>
</evidence>
<dbReference type="Pfam" id="PF06166">
    <property type="entry name" value="DUF979"/>
    <property type="match status" value="1"/>
</dbReference>
<feature type="transmembrane region" description="Helical" evidence="1">
    <location>
        <begin position="170"/>
        <end position="188"/>
    </location>
</feature>
<reference evidence="2 3" key="1">
    <citation type="submission" date="2019-01" db="EMBL/GenBank/DDBJ databases">
        <authorList>
            <person name="Chen W.-M."/>
        </authorList>
    </citation>
    <scope>NUCLEOTIDE SEQUENCE [LARGE SCALE GENOMIC DNA]</scope>
    <source>
        <strain evidence="2 3">KYPC3</strain>
    </source>
</reference>
<proteinExistence type="predicted"/>
<feature type="transmembrane region" description="Helical" evidence="1">
    <location>
        <begin position="6"/>
        <end position="25"/>
    </location>
</feature>